<keyword evidence="9" id="KW-1185">Reference proteome</keyword>
<dbReference type="GO" id="GO:0031640">
    <property type="term" value="P:killing of cells of another organism"/>
    <property type="evidence" value="ECO:0007669"/>
    <property type="project" value="UniProtKB-KW"/>
</dbReference>
<evidence type="ECO:0000256" key="2">
    <source>
        <dbReference type="ARBA" id="ARBA00022529"/>
    </source>
</evidence>
<keyword evidence="2" id="KW-0929">Antimicrobial</keyword>
<dbReference type="OrthoDB" id="1104770at2759"/>
<evidence type="ECO:0000256" key="4">
    <source>
        <dbReference type="ARBA" id="ARBA00022821"/>
    </source>
</evidence>
<dbReference type="EMBL" id="JAEFBJ010000002">
    <property type="protein sequence ID" value="KAG7640445.1"/>
    <property type="molecule type" value="Genomic_DNA"/>
</dbReference>
<organism evidence="8 9">
    <name type="scientific">Arabidopsis suecica</name>
    <name type="common">Swedish thale-cress</name>
    <name type="synonym">Cardaminopsis suecica</name>
    <dbReference type="NCBI Taxonomy" id="45249"/>
    <lineage>
        <taxon>Eukaryota</taxon>
        <taxon>Viridiplantae</taxon>
        <taxon>Streptophyta</taxon>
        <taxon>Embryophyta</taxon>
        <taxon>Tracheophyta</taxon>
        <taxon>Spermatophyta</taxon>
        <taxon>Magnoliopsida</taxon>
        <taxon>eudicotyledons</taxon>
        <taxon>Gunneridae</taxon>
        <taxon>Pentapetalae</taxon>
        <taxon>rosids</taxon>
        <taxon>malvids</taxon>
        <taxon>Brassicales</taxon>
        <taxon>Brassicaceae</taxon>
        <taxon>Camelineae</taxon>
        <taxon>Arabidopsis</taxon>
    </lineage>
</organism>
<keyword evidence="5" id="KW-1015">Disulfide bond</keyword>
<feature type="domain" description="Defensin-like" evidence="7">
    <location>
        <begin position="39"/>
        <end position="76"/>
    </location>
</feature>
<comment type="caution">
    <text evidence="8">The sequence shown here is derived from an EMBL/GenBank/DDBJ whole genome shotgun (WGS) entry which is preliminary data.</text>
</comment>
<dbReference type="AlphaFoldDB" id="A0A8T2FVT3"/>
<reference evidence="8 9" key="1">
    <citation type="submission" date="2020-12" db="EMBL/GenBank/DDBJ databases">
        <title>Concerted genomic and epigenomic changes stabilize Arabidopsis allopolyploids.</title>
        <authorList>
            <person name="Chen Z."/>
        </authorList>
    </citation>
    <scope>NUCLEOTIDE SEQUENCE [LARGE SCALE GENOMIC DNA]</scope>
    <source>
        <strain evidence="8">As9502</strain>
        <tissue evidence="8">Leaf</tissue>
    </source>
</reference>
<dbReference type="GO" id="GO:0050832">
    <property type="term" value="P:defense response to fungus"/>
    <property type="evidence" value="ECO:0007669"/>
    <property type="project" value="UniProtKB-KW"/>
</dbReference>
<keyword evidence="3" id="KW-0295">Fungicide</keyword>
<evidence type="ECO:0000256" key="5">
    <source>
        <dbReference type="ARBA" id="ARBA00023157"/>
    </source>
</evidence>
<dbReference type="Pfam" id="PF24552">
    <property type="entry name" value="Defensin"/>
    <property type="match status" value="1"/>
</dbReference>
<feature type="chain" id="PRO_5035730524" description="Defensin-like domain-containing protein" evidence="6">
    <location>
        <begin position="26"/>
        <end position="77"/>
    </location>
</feature>
<evidence type="ECO:0000256" key="3">
    <source>
        <dbReference type="ARBA" id="ARBA00022577"/>
    </source>
</evidence>
<evidence type="ECO:0000313" key="9">
    <source>
        <dbReference type="Proteomes" id="UP000694251"/>
    </source>
</evidence>
<comment type="similarity">
    <text evidence="1">Belongs to the DEFL family.</text>
</comment>
<feature type="signal peptide" evidence="6">
    <location>
        <begin position="1"/>
        <end position="25"/>
    </location>
</feature>
<evidence type="ECO:0000313" key="8">
    <source>
        <dbReference type="EMBL" id="KAG7640445.1"/>
    </source>
</evidence>
<protein>
    <recommendedName>
        <fullName evidence="7">Defensin-like domain-containing protein</fullName>
    </recommendedName>
</protein>
<dbReference type="Proteomes" id="UP000694251">
    <property type="component" value="Chromosome 2"/>
</dbReference>
<sequence>MKMNITKSYVILFLVVVMTNSLSNSEVLVSPVIETAQNDVCFVPCTSRYGHYECAFDCMHKRYKDGGCVHGRCCCKT</sequence>
<evidence type="ECO:0000256" key="6">
    <source>
        <dbReference type="SAM" id="SignalP"/>
    </source>
</evidence>
<name>A0A8T2FVT3_ARASU</name>
<evidence type="ECO:0000256" key="1">
    <source>
        <dbReference type="ARBA" id="ARBA00006722"/>
    </source>
</evidence>
<dbReference type="InterPro" id="IPR056373">
    <property type="entry name" value="Defensin-like_dom"/>
</dbReference>
<accession>A0A8T2FVT3</accession>
<gene>
    <name evidence="8" type="ORF">ISN44_As02g002860</name>
</gene>
<keyword evidence="6" id="KW-0732">Signal</keyword>
<evidence type="ECO:0000259" key="7">
    <source>
        <dbReference type="Pfam" id="PF24552"/>
    </source>
</evidence>
<keyword evidence="4" id="KW-0611">Plant defense</keyword>
<proteinExistence type="inferred from homology"/>